<dbReference type="RefSeq" id="WP_105215044.1">
    <property type="nucleotide sequence ID" value="NZ_CP027062.1"/>
</dbReference>
<evidence type="ECO:0000313" key="5">
    <source>
        <dbReference type="EMBL" id="AVI50311.1"/>
    </source>
</evidence>
<keyword evidence="3" id="KW-0472">Membrane</keyword>
<keyword evidence="2" id="KW-0378">Hydrolase</keyword>
<feature type="transmembrane region" description="Helical" evidence="3">
    <location>
        <begin position="77"/>
        <end position="103"/>
    </location>
</feature>
<dbReference type="KEGG" id="aue:C5O00_03670"/>
<keyword evidence="1" id="KW-0479">Metal-binding</keyword>
<proteinExistence type="predicted"/>
<dbReference type="GO" id="GO:0009245">
    <property type="term" value="P:lipid A biosynthetic process"/>
    <property type="evidence" value="ECO:0007669"/>
    <property type="project" value="TreeGrafter"/>
</dbReference>
<feature type="transmembrane region" description="Helical" evidence="3">
    <location>
        <begin position="115"/>
        <end position="137"/>
    </location>
</feature>
<feature type="transmembrane region" description="Helical" evidence="3">
    <location>
        <begin position="45"/>
        <end position="65"/>
    </location>
</feature>
<dbReference type="InterPro" id="IPR051158">
    <property type="entry name" value="Metallophosphoesterase_sf"/>
</dbReference>
<dbReference type="GO" id="GO:0008758">
    <property type="term" value="F:UDP-2,3-diacylglucosamine hydrolase activity"/>
    <property type="evidence" value="ECO:0007669"/>
    <property type="project" value="TreeGrafter"/>
</dbReference>
<evidence type="ECO:0000256" key="2">
    <source>
        <dbReference type="ARBA" id="ARBA00022801"/>
    </source>
</evidence>
<dbReference type="Proteomes" id="UP000238442">
    <property type="component" value="Chromosome"/>
</dbReference>
<keyword evidence="6" id="KW-1185">Reference proteome</keyword>
<gene>
    <name evidence="5" type="ORF">C5O00_03670</name>
</gene>
<name>A0A2S0HUF3_9FLAO</name>
<dbReference type="Pfam" id="PF00149">
    <property type="entry name" value="Metallophos"/>
    <property type="match status" value="1"/>
</dbReference>
<evidence type="ECO:0000259" key="4">
    <source>
        <dbReference type="Pfam" id="PF00149"/>
    </source>
</evidence>
<keyword evidence="3" id="KW-1133">Transmembrane helix</keyword>
<sequence length="428" mass="49204">MRRYSFFTIVLLCLVLLLVDTLSYFWLQKITTLHLSPGIKKTIDILFWFFSIGLISAILTLKIRLDSISALRRQRIVSSLYGLTVASFVPKLIFVLTISLLTLLHVVFSETVSKILVPVIGLLSGFIPFFVILYAIFVSLYRFRVHHVNLLFKNLPEEFDGLRIVQISDIHLGSFNRKYQILERAFEKINALKPDYIFFTGDLVNNYAWELEGWERLFLNLKARRGKFAILGNHDYGDYSDWPSEEKKEENLKLIKEFYTATNFTLLLNESRVDRIGDDQIAIIGVENWGKPPFRQYGDLTQAMQLAIHSPFKILLSHDPTHWAEEVAAKTKIDLTLSGHTHGMQAGIQLKSKQWSPAKLKYKHWAGLYRDGEQYLYVNRGMGWIGFPGRIGMRPEITLLKLKTVLTTKDRLPVLDGNPLIKQAPGIA</sequence>
<dbReference type="GO" id="GO:0046872">
    <property type="term" value="F:metal ion binding"/>
    <property type="evidence" value="ECO:0007669"/>
    <property type="project" value="UniProtKB-KW"/>
</dbReference>
<dbReference type="InterPro" id="IPR004843">
    <property type="entry name" value="Calcineurin-like_PHP"/>
</dbReference>
<dbReference type="Gene3D" id="3.60.21.10">
    <property type="match status" value="1"/>
</dbReference>
<accession>A0A2S0HUF3</accession>
<dbReference type="PANTHER" id="PTHR31302">
    <property type="entry name" value="TRANSMEMBRANE PROTEIN WITH METALLOPHOSPHOESTERASE DOMAIN-RELATED"/>
    <property type="match status" value="1"/>
</dbReference>
<evidence type="ECO:0000256" key="1">
    <source>
        <dbReference type="ARBA" id="ARBA00022723"/>
    </source>
</evidence>
<organism evidence="5 6">
    <name type="scientific">Pukyongia salina</name>
    <dbReference type="NCBI Taxonomy" id="2094025"/>
    <lineage>
        <taxon>Bacteria</taxon>
        <taxon>Pseudomonadati</taxon>
        <taxon>Bacteroidota</taxon>
        <taxon>Flavobacteriia</taxon>
        <taxon>Flavobacteriales</taxon>
        <taxon>Flavobacteriaceae</taxon>
        <taxon>Pukyongia</taxon>
    </lineage>
</organism>
<dbReference type="SUPFAM" id="SSF56300">
    <property type="entry name" value="Metallo-dependent phosphatases"/>
    <property type="match status" value="1"/>
</dbReference>
<evidence type="ECO:0000256" key="3">
    <source>
        <dbReference type="SAM" id="Phobius"/>
    </source>
</evidence>
<dbReference type="PANTHER" id="PTHR31302:SF31">
    <property type="entry name" value="PHOSPHODIESTERASE YAEI"/>
    <property type="match status" value="1"/>
</dbReference>
<feature type="domain" description="Calcineurin-like phosphoesterase" evidence="4">
    <location>
        <begin position="162"/>
        <end position="343"/>
    </location>
</feature>
<protein>
    <submittedName>
        <fullName evidence="5">Metallophosphoesterase</fullName>
    </submittedName>
</protein>
<dbReference type="CDD" id="cd07385">
    <property type="entry name" value="MPP_YkuE_C"/>
    <property type="match status" value="1"/>
</dbReference>
<dbReference type="EMBL" id="CP027062">
    <property type="protein sequence ID" value="AVI50311.1"/>
    <property type="molecule type" value="Genomic_DNA"/>
</dbReference>
<dbReference type="InterPro" id="IPR029052">
    <property type="entry name" value="Metallo-depent_PP-like"/>
</dbReference>
<dbReference type="AlphaFoldDB" id="A0A2S0HUF3"/>
<dbReference type="OrthoDB" id="9780884at2"/>
<reference evidence="5 6" key="1">
    <citation type="submission" date="2018-02" db="EMBL/GenBank/DDBJ databases">
        <title>Genomic analysis of the strain RR4-38 isolated from a seawater recirculating aquaculture system.</title>
        <authorList>
            <person name="Kim Y.-S."/>
            <person name="Jang Y.H."/>
            <person name="Kim K.-H."/>
        </authorList>
    </citation>
    <scope>NUCLEOTIDE SEQUENCE [LARGE SCALE GENOMIC DNA]</scope>
    <source>
        <strain evidence="5 6">RR4-38</strain>
    </source>
</reference>
<evidence type="ECO:0000313" key="6">
    <source>
        <dbReference type="Proteomes" id="UP000238442"/>
    </source>
</evidence>
<keyword evidence="3" id="KW-0812">Transmembrane</keyword>
<dbReference type="GO" id="GO:0016020">
    <property type="term" value="C:membrane"/>
    <property type="evidence" value="ECO:0007669"/>
    <property type="project" value="GOC"/>
</dbReference>